<sequence>QVHLTKSDEVILTCKANEEFVLAQSNTPLSQGQSNTNTQGEERELNQSRYAQVLTLSQNDFVVCDAMACEASTCIAGCTNGEVKTGICLKACHGRGVGDKINTDSSLCKDDVVRVDYGESQQLKDEQTNGDFPQNNVPENPETTPTLCPHEFPPLKSDASSSRAFVPSLNWAQMLGAAPKVRGKSKLSYTPPELVEGTMRAKIKSTDFEESIKACEAYVVGYFVGKRLDFNYVKQSLSQLWGVKGDFEMKLQNNNLFIFTFCKEEGREKEGTKVFMEPRGLGQIASVVGIPLCLDRATEDGSRLGYARVYVEINYQSDLSCTIPYDVDDGEVMNIDVEYAWLPPKCDDCCLFGHSTLKCEYNNVTEVHRELVKEAIPKNTHINMGKKGKPTNRGGEHKKQITYVGKEKKGEQTYYNVEGWIVPNKKKTSKNANNMTKEESTNKIVNGGGFGLLCGTEEDIEKIAKGASITGGSVLNPVRSDIIERQGGQKMSVTNTHPENAPLSNLNANVQVACPKKRSSNRDNDTESINTPLRSESIESVGGQSKMSEHPNPSDKGQISNNGASV</sequence>
<feature type="non-terminal residue" evidence="3">
    <location>
        <position position="1"/>
    </location>
</feature>
<evidence type="ECO:0000259" key="2">
    <source>
        <dbReference type="Pfam" id="PF14111"/>
    </source>
</evidence>
<reference evidence="3 4" key="1">
    <citation type="journal article" date="2020" name="IScience">
        <title>Genome Sequencing of the Endangered Kingdonia uniflora (Circaeasteraceae, Ranunculales) Reveals Potential Mechanisms of Evolutionary Specialization.</title>
        <authorList>
            <person name="Sun Y."/>
            <person name="Deng T."/>
            <person name="Zhang A."/>
            <person name="Moore M.J."/>
            <person name="Landis J.B."/>
            <person name="Lin N."/>
            <person name="Zhang H."/>
            <person name="Zhang X."/>
            <person name="Huang J."/>
            <person name="Zhang X."/>
            <person name="Sun H."/>
            <person name="Wang H."/>
        </authorList>
    </citation>
    <scope>NUCLEOTIDE SEQUENCE [LARGE SCALE GENOMIC DNA]</scope>
    <source>
        <strain evidence="3">TB1705</strain>
        <tissue evidence="3">Leaf</tissue>
    </source>
</reference>
<feature type="compositionally biased region" description="Polar residues" evidence="1">
    <location>
        <begin position="555"/>
        <end position="566"/>
    </location>
</feature>
<dbReference type="Pfam" id="PF14111">
    <property type="entry name" value="DUF4283"/>
    <property type="match status" value="1"/>
</dbReference>
<dbReference type="InterPro" id="IPR025558">
    <property type="entry name" value="DUF4283"/>
</dbReference>
<dbReference type="PANTHER" id="PTHR31286:SF165">
    <property type="entry name" value="DUF4283 DOMAIN-CONTAINING PROTEIN"/>
    <property type="match status" value="1"/>
</dbReference>
<dbReference type="InterPro" id="IPR040256">
    <property type="entry name" value="At4g02000-like"/>
</dbReference>
<evidence type="ECO:0000256" key="1">
    <source>
        <dbReference type="SAM" id="MobiDB-lite"/>
    </source>
</evidence>
<dbReference type="Proteomes" id="UP000541444">
    <property type="component" value="Unassembled WGS sequence"/>
</dbReference>
<dbReference type="OrthoDB" id="1939300at2759"/>
<dbReference type="EMBL" id="JACGCM010000428">
    <property type="protein sequence ID" value="KAF6172425.1"/>
    <property type="molecule type" value="Genomic_DNA"/>
</dbReference>
<feature type="domain" description="DUF4283" evidence="2">
    <location>
        <begin position="213"/>
        <end position="269"/>
    </location>
</feature>
<accession>A0A7J7NZ03</accession>
<feature type="compositionally biased region" description="Polar residues" evidence="1">
    <location>
        <begin position="129"/>
        <end position="146"/>
    </location>
</feature>
<dbReference type="PANTHER" id="PTHR31286">
    <property type="entry name" value="GLYCINE-RICH CELL WALL STRUCTURAL PROTEIN 1.8-LIKE"/>
    <property type="match status" value="1"/>
</dbReference>
<evidence type="ECO:0000313" key="4">
    <source>
        <dbReference type="Proteomes" id="UP000541444"/>
    </source>
</evidence>
<comment type="caution">
    <text evidence="3">The sequence shown here is derived from an EMBL/GenBank/DDBJ whole genome shotgun (WGS) entry which is preliminary data.</text>
</comment>
<name>A0A7J7NZ03_9MAGN</name>
<keyword evidence="4" id="KW-1185">Reference proteome</keyword>
<dbReference type="AlphaFoldDB" id="A0A7J7NZ03"/>
<feature type="region of interest" description="Disordered" evidence="1">
    <location>
        <begin position="488"/>
        <end position="566"/>
    </location>
</feature>
<feature type="region of interest" description="Disordered" evidence="1">
    <location>
        <begin position="120"/>
        <end position="146"/>
    </location>
</feature>
<proteinExistence type="predicted"/>
<gene>
    <name evidence="3" type="ORF">GIB67_025930</name>
</gene>
<organism evidence="3 4">
    <name type="scientific">Kingdonia uniflora</name>
    <dbReference type="NCBI Taxonomy" id="39325"/>
    <lineage>
        <taxon>Eukaryota</taxon>
        <taxon>Viridiplantae</taxon>
        <taxon>Streptophyta</taxon>
        <taxon>Embryophyta</taxon>
        <taxon>Tracheophyta</taxon>
        <taxon>Spermatophyta</taxon>
        <taxon>Magnoliopsida</taxon>
        <taxon>Ranunculales</taxon>
        <taxon>Circaeasteraceae</taxon>
        <taxon>Kingdonia</taxon>
    </lineage>
</organism>
<evidence type="ECO:0000313" key="3">
    <source>
        <dbReference type="EMBL" id="KAF6172425.1"/>
    </source>
</evidence>
<protein>
    <recommendedName>
        <fullName evidence="2">DUF4283 domain-containing protein</fullName>
    </recommendedName>
</protein>
<feature type="compositionally biased region" description="Polar residues" evidence="1">
    <location>
        <begin position="489"/>
        <end position="510"/>
    </location>
</feature>